<evidence type="ECO:0000313" key="11">
    <source>
        <dbReference type="Proteomes" id="UP000729733"/>
    </source>
</evidence>
<dbReference type="PROSITE" id="PS50011">
    <property type="entry name" value="PROTEIN_KINASE_DOM"/>
    <property type="match status" value="1"/>
</dbReference>
<keyword evidence="2 10" id="KW-0723">Serine/threonine-protein kinase</keyword>
<dbReference type="Proteomes" id="UP000729733">
    <property type="component" value="Unassembled WGS sequence"/>
</dbReference>
<evidence type="ECO:0000256" key="8">
    <source>
        <dbReference type="ARBA" id="ARBA00048679"/>
    </source>
</evidence>
<comment type="catalytic activity">
    <reaction evidence="8">
        <text>L-seryl-[protein] + ATP = O-phospho-L-seryl-[protein] + ADP + H(+)</text>
        <dbReference type="Rhea" id="RHEA:17989"/>
        <dbReference type="Rhea" id="RHEA-COMP:9863"/>
        <dbReference type="Rhea" id="RHEA-COMP:11604"/>
        <dbReference type="ChEBI" id="CHEBI:15378"/>
        <dbReference type="ChEBI" id="CHEBI:29999"/>
        <dbReference type="ChEBI" id="CHEBI:30616"/>
        <dbReference type="ChEBI" id="CHEBI:83421"/>
        <dbReference type="ChEBI" id="CHEBI:456216"/>
        <dbReference type="EC" id="2.7.11.1"/>
    </reaction>
</comment>
<feature type="domain" description="Protein kinase" evidence="9">
    <location>
        <begin position="34"/>
        <end position="292"/>
    </location>
</feature>
<keyword evidence="6" id="KW-0067">ATP-binding</keyword>
<dbReference type="SMART" id="SM00220">
    <property type="entry name" value="S_TKc"/>
    <property type="match status" value="1"/>
</dbReference>
<dbReference type="RefSeq" id="WP_229639362.1">
    <property type="nucleotide sequence ID" value="NZ_JADWDC010000008.1"/>
</dbReference>
<evidence type="ECO:0000256" key="5">
    <source>
        <dbReference type="ARBA" id="ARBA00022777"/>
    </source>
</evidence>
<dbReference type="EC" id="2.7.11.1" evidence="1"/>
<dbReference type="GO" id="GO:0004674">
    <property type="term" value="F:protein serine/threonine kinase activity"/>
    <property type="evidence" value="ECO:0007669"/>
    <property type="project" value="UniProtKB-KW"/>
</dbReference>
<evidence type="ECO:0000256" key="6">
    <source>
        <dbReference type="ARBA" id="ARBA00022840"/>
    </source>
</evidence>
<evidence type="ECO:0000256" key="3">
    <source>
        <dbReference type="ARBA" id="ARBA00022679"/>
    </source>
</evidence>
<dbReference type="InterPro" id="IPR000719">
    <property type="entry name" value="Prot_kinase_dom"/>
</dbReference>
<dbReference type="InterPro" id="IPR011009">
    <property type="entry name" value="Kinase-like_dom_sf"/>
</dbReference>
<keyword evidence="5 10" id="KW-0418">Kinase</keyword>
<dbReference type="Gene3D" id="3.30.200.20">
    <property type="entry name" value="Phosphorylase Kinase, domain 1"/>
    <property type="match status" value="1"/>
</dbReference>
<reference evidence="10" key="1">
    <citation type="journal article" date="2021" name="Antonie Van Leeuwenhoek">
        <title>Draft genome and description of Waterburya agarophytonicola gen. nov. sp. nov. (Pleurocapsales, Cyanobacteria): a seaweed symbiont.</title>
        <authorList>
            <person name="Bonthond G."/>
            <person name="Shalygin S."/>
            <person name="Bayer T."/>
            <person name="Weinberger F."/>
        </authorList>
    </citation>
    <scope>NUCLEOTIDE SEQUENCE</scope>
    <source>
        <strain evidence="10">KI4</strain>
    </source>
</reference>
<accession>A0A964FEW2</accession>
<keyword evidence="11" id="KW-1185">Reference proteome</keyword>
<dbReference type="PROSITE" id="PS00108">
    <property type="entry name" value="PROTEIN_KINASE_ST"/>
    <property type="match status" value="1"/>
</dbReference>
<dbReference type="Pfam" id="PF26309">
    <property type="entry name" value="DUF8082"/>
    <property type="match status" value="1"/>
</dbReference>
<evidence type="ECO:0000313" key="10">
    <source>
        <dbReference type="EMBL" id="MCC0176321.1"/>
    </source>
</evidence>
<protein>
    <recommendedName>
        <fullName evidence="1">non-specific serine/threonine protein kinase</fullName>
        <ecNumber evidence="1">2.7.11.1</ecNumber>
    </recommendedName>
</protein>
<dbReference type="PANTHER" id="PTHR24363">
    <property type="entry name" value="SERINE/THREONINE PROTEIN KINASE"/>
    <property type="match status" value="1"/>
</dbReference>
<evidence type="ECO:0000256" key="2">
    <source>
        <dbReference type="ARBA" id="ARBA00022527"/>
    </source>
</evidence>
<evidence type="ECO:0000256" key="7">
    <source>
        <dbReference type="ARBA" id="ARBA00047899"/>
    </source>
</evidence>
<organism evidence="10 11">
    <name type="scientific">Waterburya agarophytonicola KI4</name>
    <dbReference type="NCBI Taxonomy" id="2874699"/>
    <lineage>
        <taxon>Bacteria</taxon>
        <taxon>Bacillati</taxon>
        <taxon>Cyanobacteriota</taxon>
        <taxon>Cyanophyceae</taxon>
        <taxon>Pleurocapsales</taxon>
        <taxon>Hyellaceae</taxon>
        <taxon>Waterburya</taxon>
        <taxon>Waterburya agarophytonicola</taxon>
    </lineage>
</organism>
<evidence type="ECO:0000259" key="9">
    <source>
        <dbReference type="PROSITE" id="PS50011"/>
    </source>
</evidence>
<dbReference type="CDD" id="cd14014">
    <property type="entry name" value="STKc_PknB_like"/>
    <property type="match status" value="1"/>
</dbReference>
<dbReference type="AlphaFoldDB" id="A0A964FEW2"/>
<dbReference type="GO" id="GO:0005524">
    <property type="term" value="F:ATP binding"/>
    <property type="evidence" value="ECO:0007669"/>
    <property type="project" value="UniProtKB-KW"/>
</dbReference>
<dbReference type="Gene3D" id="1.10.510.10">
    <property type="entry name" value="Transferase(Phosphotransferase) domain 1"/>
    <property type="match status" value="1"/>
</dbReference>
<dbReference type="SUPFAM" id="SSF56112">
    <property type="entry name" value="Protein kinase-like (PK-like)"/>
    <property type="match status" value="1"/>
</dbReference>
<gene>
    <name evidence="10" type="ORF">I4641_04935</name>
</gene>
<comment type="caution">
    <text evidence="10">The sequence shown here is derived from an EMBL/GenBank/DDBJ whole genome shotgun (WGS) entry which is preliminary data.</text>
</comment>
<evidence type="ECO:0000256" key="1">
    <source>
        <dbReference type="ARBA" id="ARBA00012513"/>
    </source>
</evidence>
<dbReference type="InterPro" id="IPR008271">
    <property type="entry name" value="Ser/Thr_kinase_AS"/>
</dbReference>
<name>A0A964FEW2_9CYAN</name>
<dbReference type="InterPro" id="IPR058395">
    <property type="entry name" value="DUF8082"/>
</dbReference>
<comment type="catalytic activity">
    <reaction evidence="7">
        <text>L-threonyl-[protein] + ATP = O-phospho-L-threonyl-[protein] + ADP + H(+)</text>
        <dbReference type="Rhea" id="RHEA:46608"/>
        <dbReference type="Rhea" id="RHEA-COMP:11060"/>
        <dbReference type="Rhea" id="RHEA-COMP:11605"/>
        <dbReference type="ChEBI" id="CHEBI:15378"/>
        <dbReference type="ChEBI" id="CHEBI:30013"/>
        <dbReference type="ChEBI" id="CHEBI:30616"/>
        <dbReference type="ChEBI" id="CHEBI:61977"/>
        <dbReference type="ChEBI" id="CHEBI:456216"/>
        <dbReference type="EC" id="2.7.11.1"/>
    </reaction>
</comment>
<keyword evidence="4" id="KW-0547">Nucleotide-binding</keyword>
<dbReference type="EMBL" id="JADWDC010000008">
    <property type="protein sequence ID" value="MCC0176321.1"/>
    <property type="molecule type" value="Genomic_DNA"/>
</dbReference>
<dbReference type="PANTHER" id="PTHR24363:SF0">
    <property type="entry name" value="SERINE_THREONINE KINASE LIKE DOMAIN CONTAINING 1"/>
    <property type="match status" value="1"/>
</dbReference>
<sequence length="404" mass="45693">MSLCINPRCEKSENSDTMLFCQSCHSELLIDGRYRVQRLVGQGGFGLTYEVLDLNSRPKVLKVLTDNHPKYVELFQQEARVLEIMDHPGIPKIDLNGYFTYYLQGIPEPLHCIAMEKIEGLDLEEYLAQRGNKPISHKRALRWLAELSLILEQVHKFNFFHRDIKPSNIMLKANGCLVLIDFGTARQVSDTYIHKQSEGLITGIVSSGYTPIEQMRGKAVKQSDFYALGGTMIFLLTACNPLDFYNSFADKFEWSQAVENVSPKFVNLIDSMVSSFPADRPQNARDIFQEIVKIDSSLQSVENYWIEPSKNSSSQVTSSFSQIPVASYNINYSAQPKPIDRRIPSDFVDRCRHELAEFIGPMAGIICNQTLSNNPGLSSSEFVLALATKISDSQDAQKFKQHLL</sequence>
<dbReference type="NCBIfam" id="NF045510">
    <property type="entry name" value="4Cys_prefix_kin"/>
    <property type="match status" value="1"/>
</dbReference>
<keyword evidence="3" id="KW-0808">Transferase</keyword>
<proteinExistence type="predicted"/>
<evidence type="ECO:0000256" key="4">
    <source>
        <dbReference type="ARBA" id="ARBA00022741"/>
    </source>
</evidence>
<dbReference type="Pfam" id="PF00069">
    <property type="entry name" value="Pkinase"/>
    <property type="match status" value="1"/>
</dbReference>